<feature type="compositionally biased region" description="Basic and acidic residues" evidence="2">
    <location>
        <begin position="34"/>
        <end position="44"/>
    </location>
</feature>
<gene>
    <name evidence="5" type="ORF">OJ997_20585</name>
</gene>
<feature type="compositionally biased region" description="Basic residues" evidence="2">
    <location>
        <begin position="53"/>
        <end position="66"/>
    </location>
</feature>
<dbReference type="AlphaFoldDB" id="A0A9X3SAN5"/>
<dbReference type="PANTHER" id="PTHR33392:SF6">
    <property type="entry name" value="POLYISOPRENYL-TEICHOIC ACID--PEPTIDOGLYCAN TEICHOIC ACID TRANSFERASE TAGU"/>
    <property type="match status" value="1"/>
</dbReference>
<evidence type="ECO:0000256" key="2">
    <source>
        <dbReference type="SAM" id="MobiDB-lite"/>
    </source>
</evidence>
<proteinExistence type="inferred from homology"/>
<comment type="caution">
    <text evidence="5">The sequence shown here is derived from an EMBL/GenBank/DDBJ whole genome shotgun (WGS) entry which is preliminary data.</text>
</comment>
<name>A0A9X3SAN5_9ACTN</name>
<keyword evidence="3" id="KW-0812">Transmembrane</keyword>
<feature type="transmembrane region" description="Helical" evidence="3">
    <location>
        <begin position="77"/>
        <end position="98"/>
    </location>
</feature>
<dbReference type="InterPro" id="IPR050922">
    <property type="entry name" value="LytR/CpsA/Psr_CW_biosynth"/>
</dbReference>
<dbReference type="PANTHER" id="PTHR33392">
    <property type="entry name" value="POLYISOPRENYL-TEICHOIC ACID--PEPTIDOGLYCAN TEICHOIC ACID TRANSFERASE TAGU"/>
    <property type="match status" value="1"/>
</dbReference>
<keyword evidence="6" id="KW-1185">Reference proteome</keyword>
<dbReference type="Pfam" id="PF03816">
    <property type="entry name" value="LytR_cpsA_psr"/>
    <property type="match status" value="1"/>
</dbReference>
<dbReference type="EMBL" id="JAPDDP010000040">
    <property type="protein sequence ID" value="MDA0182721.1"/>
    <property type="molecule type" value="Genomic_DNA"/>
</dbReference>
<feature type="domain" description="Cell envelope-related transcriptional attenuator" evidence="4">
    <location>
        <begin position="153"/>
        <end position="305"/>
    </location>
</feature>
<keyword evidence="3" id="KW-1133">Transmembrane helix</keyword>
<feature type="region of interest" description="Disordered" evidence="2">
    <location>
        <begin position="1"/>
        <end position="66"/>
    </location>
</feature>
<evidence type="ECO:0000313" key="5">
    <source>
        <dbReference type="EMBL" id="MDA0182721.1"/>
    </source>
</evidence>
<dbReference type="NCBIfam" id="TIGR00350">
    <property type="entry name" value="lytR_cpsA_psr"/>
    <property type="match status" value="1"/>
</dbReference>
<reference evidence="5" key="1">
    <citation type="submission" date="2022-10" db="EMBL/GenBank/DDBJ databases">
        <title>The WGS of Solirubrobacter phytolaccae KCTC 29190.</title>
        <authorList>
            <person name="Jiang Z."/>
        </authorList>
    </citation>
    <scope>NUCLEOTIDE SEQUENCE</scope>
    <source>
        <strain evidence="5">KCTC 29190</strain>
    </source>
</reference>
<dbReference type="RefSeq" id="WP_270027100.1">
    <property type="nucleotide sequence ID" value="NZ_JAPDDP010000040.1"/>
</dbReference>
<accession>A0A9X3SAN5</accession>
<sequence length="382" mass="41114">MAEPDDKRPYNVYRSKPKLFRRGDDDGGGLGADSPREDAPRGWDEGPPEAPPRRRRRLPFPRPRRRPGRRRIGPWRVLRWVATGVFAWLAISLVLFLVSAQIQSSQVSSAADAELGGSGYPLTSPNTILVLGSDARTKDSKEPGANKIGQASRSDSILLLRIGGGHNATLSIPRDTVVEIPGHGQNKINAAYAIGGPALAIRTVESFLGIQVNHLIEVNFENFPQLIDALGGVTYRGGCVVSRINGGFKNGGFTLRLKAGEQEINGKQALALARTRKNECNPKESDLTRARRQQKILGSIKDKVTSVETFVRLPWVSWAAPKAVRSDMSGPTLLGVVGAELSAGTAKPQVLKPSGTLTLPDGGAGLTVDDATKQRAVDRFLG</sequence>
<protein>
    <submittedName>
        <fullName evidence="5">LCP family protein</fullName>
    </submittedName>
</protein>
<evidence type="ECO:0000256" key="3">
    <source>
        <dbReference type="SAM" id="Phobius"/>
    </source>
</evidence>
<evidence type="ECO:0000313" key="6">
    <source>
        <dbReference type="Proteomes" id="UP001147653"/>
    </source>
</evidence>
<evidence type="ECO:0000256" key="1">
    <source>
        <dbReference type="ARBA" id="ARBA00006068"/>
    </source>
</evidence>
<dbReference type="Gene3D" id="3.40.630.190">
    <property type="entry name" value="LCP protein"/>
    <property type="match status" value="1"/>
</dbReference>
<keyword evidence="3" id="KW-0472">Membrane</keyword>
<evidence type="ECO:0000259" key="4">
    <source>
        <dbReference type="Pfam" id="PF03816"/>
    </source>
</evidence>
<dbReference type="Proteomes" id="UP001147653">
    <property type="component" value="Unassembled WGS sequence"/>
</dbReference>
<comment type="similarity">
    <text evidence="1">Belongs to the LytR/CpsA/Psr (LCP) family.</text>
</comment>
<organism evidence="5 6">
    <name type="scientific">Solirubrobacter phytolaccae</name>
    <dbReference type="NCBI Taxonomy" id="1404360"/>
    <lineage>
        <taxon>Bacteria</taxon>
        <taxon>Bacillati</taxon>
        <taxon>Actinomycetota</taxon>
        <taxon>Thermoleophilia</taxon>
        <taxon>Solirubrobacterales</taxon>
        <taxon>Solirubrobacteraceae</taxon>
        <taxon>Solirubrobacter</taxon>
    </lineage>
</organism>
<dbReference type="InterPro" id="IPR004474">
    <property type="entry name" value="LytR_CpsA_psr"/>
</dbReference>